<sequence length="171" mass="18418">MAQGNRRERRSNPAPPALPPAPSLQQLDPAAALAAYEHVRRGTHAKALRILQKEIDKLGGLDSSPPFLIHAYSTAHKGAADVSADTKIRARHFRAAVEASRRATEAAPGSAVLAHSYAMVLLGACRDMDEDDALATYETIIAECERGIHIQEPSEPTLYHLLPADSDPPCL</sequence>
<feature type="domain" description="DUF627" evidence="2">
    <location>
        <begin position="35"/>
        <end position="151"/>
    </location>
</feature>
<dbReference type="Pfam" id="PF04781">
    <property type="entry name" value="DUF627"/>
    <property type="match status" value="1"/>
</dbReference>
<dbReference type="InterPro" id="IPR006866">
    <property type="entry name" value="DUF627_N"/>
</dbReference>
<dbReference type="Proteomes" id="UP001231189">
    <property type="component" value="Unassembled WGS sequence"/>
</dbReference>
<dbReference type="PANTHER" id="PTHR34465:SF4">
    <property type="entry name" value="CARBOXYL-TERMINAL HYDROLASE-LIKE PROTEIN, PUTATIVE (DUF627 AND DUF629)-RELATED"/>
    <property type="match status" value="1"/>
</dbReference>
<evidence type="ECO:0000259" key="2">
    <source>
        <dbReference type="Pfam" id="PF04781"/>
    </source>
</evidence>
<evidence type="ECO:0000256" key="1">
    <source>
        <dbReference type="SAM" id="MobiDB-lite"/>
    </source>
</evidence>
<evidence type="ECO:0000313" key="3">
    <source>
        <dbReference type="EMBL" id="KAK1630337.1"/>
    </source>
</evidence>
<organism evidence="3 4">
    <name type="scientific">Lolium multiflorum</name>
    <name type="common">Italian ryegrass</name>
    <name type="synonym">Lolium perenne subsp. multiflorum</name>
    <dbReference type="NCBI Taxonomy" id="4521"/>
    <lineage>
        <taxon>Eukaryota</taxon>
        <taxon>Viridiplantae</taxon>
        <taxon>Streptophyta</taxon>
        <taxon>Embryophyta</taxon>
        <taxon>Tracheophyta</taxon>
        <taxon>Spermatophyta</taxon>
        <taxon>Magnoliopsida</taxon>
        <taxon>Liliopsida</taxon>
        <taxon>Poales</taxon>
        <taxon>Poaceae</taxon>
        <taxon>BOP clade</taxon>
        <taxon>Pooideae</taxon>
        <taxon>Poodae</taxon>
        <taxon>Poeae</taxon>
        <taxon>Poeae Chloroplast Group 2 (Poeae type)</taxon>
        <taxon>Loliodinae</taxon>
        <taxon>Loliinae</taxon>
        <taxon>Lolium</taxon>
    </lineage>
</organism>
<protein>
    <recommendedName>
        <fullName evidence="2">DUF627 domain-containing protein</fullName>
    </recommendedName>
</protein>
<evidence type="ECO:0000313" key="4">
    <source>
        <dbReference type="Proteomes" id="UP001231189"/>
    </source>
</evidence>
<comment type="caution">
    <text evidence="3">The sequence shown here is derived from an EMBL/GenBank/DDBJ whole genome shotgun (WGS) entry which is preliminary data.</text>
</comment>
<accession>A0AAD8RSX1</accession>
<feature type="compositionally biased region" description="Pro residues" evidence="1">
    <location>
        <begin position="13"/>
        <end position="22"/>
    </location>
</feature>
<name>A0AAD8RSX1_LOLMU</name>
<dbReference type="PANTHER" id="PTHR34465">
    <property type="entry name" value="CARBOXYL-TERMINAL HYDROLASE-LIKE PROTEIN, PUTATIVE (DUF627 AND DUF629)-RELATED"/>
    <property type="match status" value="1"/>
</dbReference>
<gene>
    <name evidence="3" type="ORF">QYE76_004652</name>
</gene>
<feature type="region of interest" description="Disordered" evidence="1">
    <location>
        <begin position="1"/>
        <end position="25"/>
    </location>
</feature>
<dbReference type="EMBL" id="JAUUTY010000005">
    <property type="protein sequence ID" value="KAK1630337.1"/>
    <property type="molecule type" value="Genomic_DNA"/>
</dbReference>
<keyword evidence="4" id="KW-1185">Reference proteome</keyword>
<reference evidence="3" key="1">
    <citation type="submission" date="2023-07" db="EMBL/GenBank/DDBJ databases">
        <title>A chromosome-level genome assembly of Lolium multiflorum.</title>
        <authorList>
            <person name="Chen Y."/>
            <person name="Copetti D."/>
            <person name="Kolliker R."/>
            <person name="Studer B."/>
        </authorList>
    </citation>
    <scope>NUCLEOTIDE SEQUENCE</scope>
    <source>
        <strain evidence="3">02402/16</strain>
        <tissue evidence="3">Leaf</tissue>
    </source>
</reference>
<dbReference type="AlphaFoldDB" id="A0AAD8RSX1"/>
<proteinExistence type="predicted"/>